<reference evidence="8" key="1">
    <citation type="journal article" date="2020" name="Stud. Mycol.">
        <title>101 Dothideomycetes genomes: a test case for predicting lifestyles and emergence of pathogens.</title>
        <authorList>
            <person name="Haridas S."/>
            <person name="Albert R."/>
            <person name="Binder M."/>
            <person name="Bloem J."/>
            <person name="Labutti K."/>
            <person name="Salamov A."/>
            <person name="Andreopoulos B."/>
            <person name="Baker S."/>
            <person name="Barry K."/>
            <person name="Bills G."/>
            <person name="Bluhm B."/>
            <person name="Cannon C."/>
            <person name="Castanera R."/>
            <person name="Culley D."/>
            <person name="Daum C."/>
            <person name="Ezra D."/>
            <person name="Gonzalez J."/>
            <person name="Henrissat B."/>
            <person name="Kuo A."/>
            <person name="Liang C."/>
            <person name="Lipzen A."/>
            <person name="Lutzoni F."/>
            <person name="Magnuson J."/>
            <person name="Mondo S."/>
            <person name="Nolan M."/>
            <person name="Ohm R."/>
            <person name="Pangilinan J."/>
            <person name="Park H.-J."/>
            <person name="Ramirez L."/>
            <person name="Alfaro M."/>
            <person name="Sun H."/>
            <person name="Tritt A."/>
            <person name="Yoshinaga Y."/>
            <person name="Zwiers L.-H."/>
            <person name="Turgeon B."/>
            <person name="Goodwin S."/>
            <person name="Spatafora J."/>
            <person name="Crous P."/>
            <person name="Grigoriev I."/>
        </authorList>
    </citation>
    <scope>NUCLEOTIDE SEQUENCE</scope>
    <source>
        <strain evidence="8">CBS 133067</strain>
    </source>
</reference>
<evidence type="ECO:0000313" key="8">
    <source>
        <dbReference type="EMBL" id="KAF2097536.1"/>
    </source>
</evidence>
<dbReference type="InterPro" id="IPR032353">
    <property type="entry name" value="AZUL"/>
</dbReference>
<evidence type="ECO:0000313" key="9">
    <source>
        <dbReference type="Proteomes" id="UP000799772"/>
    </source>
</evidence>
<dbReference type="InterPro" id="IPR042299">
    <property type="entry name" value="Ufd1-like_Nn"/>
</dbReference>
<sequence length="801" mass="88557">MDDDMSDISPQISRVQPPQLELKWSSQFTVSSSSHPSRLPGDKLNLPPSALEALLAAAPTTVTDAPSNRSYTSTFDPGNPYTYAAERAARAQFQEHQKQLPQPLTFRLVNPQNDRIIYAGIREFSAEEGEIELSAFLREALDIQSEVAVQDTSAERSDGEDETMSNGIRATGPRITVHAAQLPKGTFVKLRPLEAGYDPEDWKALLEQHLRANFTTLTHGEVLSVPSGKSEYRFLVDGFKPEGDGICIVDTDIEVDIEALNEEQARETVKRIAEKARKAPGTEHGSSVGGDLSIHGKSVEGQVISGDYVDYQIPSWPRDHGVEIELSVSDDEDEIDLYVSPFGARQRIRPREDEYLWAETSSRYPKRIRLSPTNVELEEAEAIYISVHAFQPASQLDESVTSAAPKRFTLRASVFDAKLSLPSEHSDPASSATPPTPGDVQCKNCHQWLPSASLILHENFCLRNNILCPHGCGRVFQKRSETFKNHWHCEECPDPAHTYGDTALSKLKHDQLTHTPATCPDASCGMTLPSVAALAQHRVTECQGKMILCQFCHLQVPQGVADDPSVLAECLMSNLTPHELADGARTTECHLCGKIVRLRDMRTHLLNHELEKKSRLAPRVCRNVNCGRTLDGVNKSGDTRAGTRMGNGPGNDVGLCSTCFGPLYVSMYDPDGKALKRRVERRYLSQLLQGCGKSWCRNQFCKTGRTHMDVSPAAVPTKDALPMIRPYLDALLVKVAEGDEADLKPLHFCVDEGSQKRRALAEMLAAEGVYRFEWCVAALEVEGGKIDGARSWLEGWAPRKV</sequence>
<evidence type="ECO:0000259" key="5">
    <source>
        <dbReference type="Pfam" id="PF16558"/>
    </source>
</evidence>
<dbReference type="GO" id="GO:0034098">
    <property type="term" value="C:VCP-NPL4-UFD1 AAA ATPase complex"/>
    <property type="evidence" value="ECO:0007669"/>
    <property type="project" value="TreeGrafter"/>
</dbReference>
<dbReference type="Gene3D" id="6.10.130.10">
    <property type="entry name" value="Ubiquitin-protein ligase E3A, N-terminal zinc-binding domain (AZUL)"/>
    <property type="match status" value="1"/>
</dbReference>
<dbReference type="InterPro" id="IPR004854">
    <property type="entry name" value="Ufd1-like"/>
</dbReference>
<dbReference type="Gene3D" id="3.10.330.10">
    <property type="match status" value="1"/>
</dbReference>
<dbReference type="EMBL" id="ML978128">
    <property type="protein sequence ID" value="KAF2097536.1"/>
    <property type="molecule type" value="Genomic_DNA"/>
</dbReference>
<comment type="caution">
    <text evidence="8">The sequence shown here is derived from an EMBL/GenBank/DDBJ whole genome shotgun (WGS) entry which is preliminary data.</text>
</comment>
<feature type="domain" description="Ubiquitin fusion degradation protein UFD1 N-terminal subdomain 1" evidence="4">
    <location>
        <begin position="98"/>
        <end position="150"/>
    </location>
</feature>
<dbReference type="PANTHER" id="PTHR12555">
    <property type="entry name" value="UBIQUITIN FUSION DEGRADATON PROTEIN 1"/>
    <property type="match status" value="1"/>
</dbReference>
<evidence type="ECO:0000259" key="4">
    <source>
        <dbReference type="Pfam" id="PF03152"/>
    </source>
</evidence>
<keyword evidence="9" id="KW-1185">Reference proteome</keyword>
<dbReference type="Pfam" id="PF24842">
    <property type="entry name" value="UFD1_N2"/>
    <property type="match status" value="1"/>
</dbReference>
<feature type="domain" description="Ubiquitin fusion degradation protein UFD1 N-terminal subdomain 2" evidence="7">
    <location>
        <begin position="184"/>
        <end position="259"/>
    </location>
</feature>
<name>A0A9P4I999_9PEZI</name>
<evidence type="ECO:0000259" key="7">
    <source>
        <dbReference type="Pfam" id="PF24842"/>
    </source>
</evidence>
<comment type="similarity">
    <text evidence="1">Belongs to the UFD1 family.</text>
</comment>
<dbReference type="InterPro" id="IPR042556">
    <property type="entry name" value="AZUL_sf"/>
</dbReference>
<dbReference type="Pfam" id="PF24503">
    <property type="entry name" value="DUF7590"/>
    <property type="match status" value="1"/>
</dbReference>
<dbReference type="Pfam" id="PF16558">
    <property type="entry name" value="AZUL"/>
    <property type="match status" value="1"/>
</dbReference>
<evidence type="ECO:0000256" key="2">
    <source>
        <dbReference type="ARBA" id="ARBA00022786"/>
    </source>
</evidence>
<dbReference type="GO" id="GO:0036503">
    <property type="term" value="P:ERAD pathway"/>
    <property type="evidence" value="ECO:0007669"/>
    <property type="project" value="TreeGrafter"/>
</dbReference>
<feature type="domain" description="DUF7590" evidence="6">
    <location>
        <begin position="285"/>
        <end position="414"/>
    </location>
</feature>
<feature type="domain" description="Ubiquitin-protein ligase E3A N-terminal zinc-binding" evidence="5">
    <location>
        <begin position="681"/>
        <end position="711"/>
    </location>
</feature>
<organism evidence="8 9">
    <name type="scientific">Rhizodiscina lignyota</name>
    <dbReference type="NCBI Taxonomy" id="1504668"/>
    <lineage>
        <taxon>Eukaryota</taxon>
        <taxon>Fungi</taxon>
        <taxon>Dikarya</taxon>
        <taxon>Ascomycota</taxon>
        <taxon>Pezizomycotina</taxon>
        <taxon>Dothideomycetes</taxon>
        <taxon>Pleosporomycetidae</taxon>
        <taxon>Aulographales</taxon>
        <taxon>Rhizodiscinaceae</taxon>
        <taxon>Rhizodiscina</taxon>
    </lineage>
</organism>
<protein>
    <submittedName>
        <fullName evidence="8">UFD1-domain-containing protein</fullName>
    </submittedName>
</protein>
<accession>A0A9P4I999</accession>
<proteinExistence type="inferred from homology"/>
<feature type="region of interest" description="Disordered" evidence="3">
    <location>
        <begin position="148"/>
        <end position="168"/>
    </location>
</feature>
<dbReference type="Pfam" id="PF23580">
    <property type="entry name" value="Znf_XAF1_N"/>
    <property type="match status" value="1"/>
</dbReference>
<dbReference type="GO" id="GO:0006511">
    <property type="term" value="P:ubiquitin-dependent protein catabolic process"/>
    <property type="evidence" value="ECO:0007669"/>
    <property type="project" value="InterPro"/>
</dbReference>
<dbReference type="GO" id="GO:0031593">
    <property type="term" value="F:polyubiquitin modification-dependent protein binding"/>
    <property type="evidence" value="ECO:0007669"/>
    <property type="project" value="TreeGrafter"/>
</dbReference>
<keyword evidence="2" id="KW-0833">Ubl conjugation pathway</keyword>
<evidence type="ECO:0000256" key="1">
    <source>
        <dbReference type="ARBA" id="ARBA00006043"/>
    </source>
</evidence>
<dbReference type="Proteomes" id="UP000799772">
    <property type="component" value="Unassembled WGS sequence"/>
</dbReference>
<evidence type="ECO:0000259" key="6">
    <source>
        <dbReference type="Pfam" id="PF24503"/>
    </source>
</evidence>
<dbReference type="AlphaFoldDB" id="A0A9P4I999"/>
<dbReference type="InterPro" id="IPR055417">
    <property type="entry name" value="UFD1_N1"/>
</dbReference>
<gene>
    <name evidence="8" type="ORF">NA57DRAFT_41760</name>
</gene>
<dbReference type="PANTHER" id="PTHR12555:SF15">
    <property type="entry name" value="FUSION DEGRADATION PROTEIN (UFD1), PUTATIVE (AFU_ORTHOLOGUE AFUA_4G04640)-RELATED"/>
    <property type="match status" value="1"/>
</dbReference>
<dbReference type="OrthoDB" id="193703at2759"/>
<evidence type="ECO:0000256" key="3">
    <source>
        <dbReference type="SAM" id="MobiDB-lite"/>
    </source>
</evidence>
<dbReference type="InterPro" id="IPR055418">
    <property type="entry name" value="UFD1_N2"/>
</dbReference>
<dbReference type="Gene3D" id="2.40.40.50">
    <property type="entry name" value="Ubiquitin fusion degradation protein UFD1, N-terminal domain"/>
    <property type="match status" value="1"/>
</dbReference>
<dbReference type="InterPro" id="IPR056012">
    <property type="entry name" value="DUF7590"/>
</dbReference>
<dbReference type="Pfam" id="PF03152">
    <property type="entry name" value="UFD1_N1"/>
    <property type="match status" value="1"/>
</dbReference>